<evidence type="ECO:0000313" key="2">
    <source>
        <dbReference type="Proteomes" id="UP000305948"/>
    </source>
</evidence>
<evidence type="ECO:0000313" key="1">
    <source>
        <dbReference type="EMBL" id="TFK51953.1"/>
    </source>
</evidence>
<keyword evidence="2" id="KW-1185">Reference proteome</keyword>
<sequence>MTFATISSFLSSGPVLVPLFTRVRVASFSEAVAPKHSAKSIVEDFTIYQCQEQHSCQEARLTFCLRSSSSTIK</sequence>
<dbReference type="Proteomes" id="UP000305948">
    <property type="component" value="Unassembled WGS sequence"/>
</dbReference>
<name>A0A5C3N3Z1_9AGAM</name>
<proteinExistence type="predicted"/>
<protein>
    <submittedName>
        <fullName evidence="1">Uncharacterized protein</fullName>
    </submittedName>
</protein>
<accession>A0A5C3N3Z1</accession>
<gene>
    <name evidence="1" type="ORF">OE88DRAFT_1658681</name>
</gene>
<organism evidence="1 2">
    <name type="scientific">Heliocybe sulcata</name>
    <dbReference type="NCBI Taxonomy" id="5364"/>
    <lineage>
        <taxon>Eukaryota</taxon>
        <taxon>Fungi</taxon>
        <taxon>Dikarya</taxon>
        <taxon>Basidiomycota</taxon>
        <taxon>Agaricomycotina</taxon>
        <taxon>Agaricomycetes</taxon>
        <taxon>Gloeophyllales</taxon>
        <taxon>Gloeophyllaceae</taxon>
        <taxon>Heliocybe</taxon>
    </lineage>
</organism>
<dbReference type="AlphaFoldDB" id="A0A5C3N3Z1"/>
<reference evidence="1 2" key="1">
    <citation type="journal article" date="2019" name="Nat. Ecol. Evol.">
        <title>Megaphylogeny resolves global patterns of mushroom evolution.</title>
        <authorList>
            <person name="Varga T."/>
            <person name="Krizsan K."/>
            <person name="Foldi C."/>
            <person name="Dima B."/>
            <person name="Sanchez-Garcia M."/>
            <person name="Sanchez-Ramirez S."/>
            <person name="Szollosi G.J."/>
            <person name="Szarkandi J.G."/>
            <person name="Papp V."/>
            <person name="Albert L."/>
            <person name="Andreopoulos W."/>
            <person name="Angelini C."/>
            <person name="Antonin V."/>
            <person name="Barry K.W."/>
            <person name="Bougher N.L."/>
            <person name="Buchanan P."/>
            <person name="Buyck B."/>
            <person name="Bense V."/>
            <person name="Catcheside P."/>
            <person name="Chovatia M."/>
            <person name="Cooper J."/>
            <person name="Damon W."/>
            <person name="Desjardin D."/>
            <person name="Finy P."/>
            <person name="Geml J."/>
            <person name="Haridas S."/>
            <person name="Hughes K."/>
            <person name="Justo A."/>
            <person name="Karasinski D."/>
            <person name="Kautmanova I."/>
            <person name="Kiss B."/>
            <person name="Kocsube S."/>
            <person name="Kotiranta H."/>
            <person name="LaButti K.M."/>
            <person name="Lechner B.E."/>
            <person name="Liimatainen K."/>
            <person name="Lipzen A."/>
            <person name="Lukacs Z."/>
            <person name="Mihaltcheva S."/>
            <person name="Morgado L.N."/>
            <person name="Niskanen T."/>
            <person name="Noordeloos M.E."/>
            <person name="Ohm R.A."/>
            <person name="Ortiz-Santana B."/>
            <person name="Ovrebo C."/>
            <person name="Racz N."/>
            <person name="Riley R."/>
            <person name="Savchenko A."/>
            <person name="Shiryaev A."/>
            <person name="Soop K."/>
            <person name="Spirin V."/>
            <person name="Szebenyi C."/>
            <person name="Tomsovsky M."/>
            <person name="Tulloss R.E."/>
            <person name="Uehling J."/>
            <person name="Grigoriev I.V."/>
            <person name="Vagvolgyi C."/>
            <person name="Papp T."/>
            <person name="Martin F.M."/>
            <person name="Miettinen O."/>
            <person name="Hibbett D.S."/>
            <person name="Nagy L.G."/>
        </authorList>
    </citation>
    <scope>NUCLEOTIDE SEQUENCE [LARGE SCALE GENOMIC DNA]</scope>
    <source>
        <strain evidence="1 2">OMC1185</strain>
    </source>
</reference>
<dbReference type="OrthoDB" id="10664650at2759"/>
<dbReference type="EMBL" id="ML213510">
    <property type="protein sequence ID" value="TFK51953.1"/>
    <property type="molecule type" value="Genomic_DNA"/>
</dbReference>